<accession>A0A5S3PM72</accession>
<evidence type="ECO:0000313" key="2">
    <source>
        <dbReference type="Proteomes" id="UP000309550"/>
    </source>
</evidence>
<gene>
    <name evidence="1" type="ORF">FDT80_08010</name>
</gene>
<name>A0A5S3PM72_9RHOB</name>
<dbReference type="Proteomes" id="UP000309550">
    <property type="component" value="Unassembled WGS sequence"/>
</dbReference>
<proteinExistence type="predicted"/>
<dbReference type="EMBL" id="VANS01000001">
    <property type="protein sequence ID" value="TMM55483.1"/>
    <property type="molecule type" value="Genomic_DNA"/>
</dbReference>
<dbReference type="OrthoDB" id="7625707at2"/>
<dbReference type="RefSeq" id="WP_138661650.1">
    <property type="nucleotide sequence ID" value="NZ_VANS01000001.1"/>
</dbReference>
<dbReference type="Pfam" id="PF09898">
    <property type="entry name" value="DUF2125"/>
    <property type="match status" value="1"/>
</dbReference>
<sequence>MRRVILGMVLLAAVWSAWWGVAAGGLHQGLTRWFDARRAEGWQADVASLPMHGYPFTLGVTLVRPVLADPATGVAIEASGLTIRAPAYWPGYVTLEVPDDPILLASPQGRASLTLQDGRADLRLHPGTALALDSMAVTTGAWSLDAHGDGSVMSAQTLTLAMTETDGPEAAYRFDIVAEGFRPGDLPRARLRVPRDWPLRFDSLKARMDATFDRRWDRRAIEDARPQPRSLDLNLLEAVWGDLRIKAAGTLTIDAEGVPDGTVSVQAENWRDLLDLADAAGLLPGPVRSQVERALGTLAGLTGNPDTLDVQLNVRNGFVAAGFLPLGPAPRLILR</sequence>
<protein>
    <submittedName>
        <fullName evidence="1">DUF2125 domain-containing protein</fullName>
    </submittedName>
</protein>
<organism evidence="1 2">
    <name type="scientific">Sulfitobacter sabulilitoris</name>
    <dbReference type="NCBI Taxonomy" id="2562655"/>
    <lineage>
        <taxon>Bacteria</taxon>
        <taxon>Pseudomonadati</taxon>
        <taxon>Pseudomonadota</taxon>
        <taxon>Alphaproteobacteria</taxon>
        <taxon>Rhodobacterales</taxon>
        <taxon>Roseobacteraceae</taxon>
        <taxon>Sulfitobacter</taxon>
    </lineage>
</organism>
<keyword evidence="2" id="KW-1185">Reference proteome</keyword>
<evidence type="ECO:0000313" key="1">
    <source>
        <dbReference type="EMBL" id="TMM55483.1"/>
    </source>
</evidence>
<dbReference type="AlphaFoldDB" id="A0A5S3PM72"/>
<comment type="caution">
    <text evidence="1">The sequence shown here is derived from an EMBL/GenBank/DDBJ whole genome shotgun (WGS) entry which is preliminary data.</text>
</comment>
<reference evidence="1 2" key="1">
    <citation type="submission" date="2019-05" db="EMBL/GenBank/DDBJ databases">
        <title>Sulfitobacter sabulilitoris sp. nov., isolated from a marine sand.</title>
        <authorList>
            <person name="Yoon J.-H."/>
        </authorList>
    </citation>
    <scope>NUCLEOTIDE SEQUENCE [LARGE SCALE GENOMIC DNA]</scope>
    <source>
        <strain evidence="1 2">HSMS-29</strain>
    </source>
</reference>
<dbReference type="InterPro" id="IPR018666">
    <property type="entry name" value="DUF2125"/>
</dbReference>